<organism evidence="2">
    <name type="scientific">Solibacter usitatus (strain Ellin6076)</name>
    <dbReference type="NCBI Taxonomy" id="234267"/>
    <lineage>
        <taxon>Bacteria</taxon>
        <taxon>Pseudomonadati</taxon>
        <taxon>Acidobacteriota</taxon>
        <taxon>Terriglobia</taxon>
        <taxon>Bryobacterales</taxon>
        <taxon>Solibacteraceae</taxon>
        <taxon>Candidatus Solibacter</taxon>
    </lineage>
</organism>
<feature type="region of interest" description="Disordered" evidence="1">
    <location>
        <begin position="1"/>
        <end position="28"/>
    </location>
</feature>
<name>Q01WN1_SOLUE</name>
<dbReference type="STRING" id="234267.Acid_4977"/>
<reference evidence="2" key="1">
    <citation type="submission" date="2006-10" db="EMBL/GenBank/DDBJ databases">
        <title>Complete sequence of Solibacter usitatus Ellin6076.</title>
        <authorList>
            <consortium name="US DOE Joint Genome Institute"/>
            <person name="Copeland A."/>
            <person name="Lucas S."/>
            <person name="Lapidus A."/>
            <person name="Barry K."/>
            <person name="Detter J.C."/>
            <person name="Glavina del Rio T."/>
            <person name="Hammon N."/>
            <person name="Israni S."/>
            <person name="Dalin E."/>
            <person name="Tice H."/>
            <person name="Pitluck S."/>
            <person name="Thompson L.S."/>
            <person name="Brettin T."/>
            <person name="Bruce D."/>
            <person name="Han C."/>
            <person name="Tapia R."/>
            <person name="Gilna P."/>
            <person name="Schmutz J."/>
            <person name="Larimer F."/>
            <person name="Land M."/>
            <person name="Hauser L."/>
            <person name="Kyrpides N."/>
            <person name="Mikhailova N."/>
            <person name="Janssen P.H."/>
            <person name="Kuske C.R."/>
            <person name="Richardson P."/>
        </authorList>
    </citation>
    <scope>NUCLEOTIDE SEQUENCE</scope>
    <source>
        <strain evidence="2">Ellin6076</strain>
    </source>
</reference>
<evidence type="ECO:0008006" key="3">
    <source>
        <dbReference type="Google" id="ProtNLM"/>
    </source>
</evidence>
<proteinExistence type="predicted"/>
<dbReference type="HOGENOM" id="CLU_1509626_0_0_0"/>
<dbReference type="KEGG" id="sus:Acid_4977"/>
<dbReference type="InterPro" id="IPR023614">
    <property type="entry name" value="Porin_dom_sf"/>
</dbReference>
<protein>
    <recommendedName>
        <fullName evidence="3">TonB-dependent receptor-like beta-barrel domain-containing protein</fullName>
    </recommendedName>
</protein>
<dbReference type="AlphaFoldDB" id="Q01WN1"/>
<sequence>MMGTARGLRDPGHASTQHVRRLPGPQKATRSIWDQLYQIKGKPFFPNSGGNPENTGLYNSDGVNTFATGAFAPGVTVTDVTYRMLAADAGVKWRGLSVNGQYFFRWLNNFRADGPIPVAETFDHGFETVVAQFVVPKKWELYGRTSFVFGQFRNSYEYAPGVKWYPLGSHLSILLLRD</sequence>
<gene>
    <name evidence="2" type="ordered locus">Acid_4977</name>
</gene>
<dbReference type="Gene3D" id="2.40.160.10">
    <property type="entry name" value="Porin"/>
    <property type="match status" value="1"/>
</dbReference>
<evidence type="ECO:0000256" key="1">
    <source>
        <dbReference type="SAM" id="MobiDB-lite"/>
    </source>
</evidence>
<dbReference type="InParanoid" id="Q01WN1"/>
<dbReference type="EMBL" id="CP000473">
    <property type="protein sequence ID" value="ABJ85934.1"/>
    <property type="molecule type" value="Genomic_DNA"/>
</dbReference>
<accession>Q01WN1</accession>
<dbReference type="eggNOG" id="COG3170">
    <property type="taxonomic scope" value="Bacteria"/>
</dbReference>
<evidence type="ECO:0000313" key="2">
    <source>
        <dbReference type="EMBL" id="ABJ85934.1"/>
    </source>
</evidence>